<dbReference type="SUPFAM" id="SSF56796">
    <property type="entry name" value="Dehydroquinate synthase-like"/>
    <property type="match status" value="1"/>
</dbReference>
<dbReference type="Gene3D" id="1.20.1090.10">
    <property type="entry name" value="Dehydroquinate synthase-like - alpha domain"/>
    <property type="match status" value="1"/>
</dbReference>
<dbReference type="GO" id="GO:0046872">
    <property type="term" value="F:metal ion binding"/>
    <property type="evidence" value="ECO:0007669"/>
    <property type="project" value="UniProtKB-KW"/>
</dbReference>
<evidence type="ECO:0000313" key="10">
    <source>
        <dbReference type="Proteomes" id="UP000757890"/>
    </source>
</evidence>
<evidence type="ECO:0000256" key="1">
    <source>
        <dbReference type="ARBA" id="ARBA00001911"/>
    </source>
</evidence>
<gene>
    <name evidence="9" type="ORF">HXL70_08750</name>
</gene>
<dbReference type="InterPro" id="IPR030963">
    <property type="entry name" value="DHQ_synth_fam"/>
</dbReference>
<evidence type="ECO:0000256" key="4">
    <source>
        <dbReference type="ARBA" id="ARBA00023027"/>
    </source>
</evidence>
<comment type="caution">
    <text evidence="9">The sequence shown here is derived from an EMBL/GenBank/DDBJ whole genome shotgun (WGS) entry which is preliminary data.</text>
</comment>
<keyword evidence="6" id="KW-0170">Cobalt</keyword>
<keyword evidence="5" id="KW-0456">Lyase</keyword>
<dbReference type="PANTHER" id="PTHR43622:SF1">
    <property type="entry name" value="3-DEHYDROQUINATE SYNTHASE"/>
    <property type="match status" value="1"/>
</dbReference>
<protein>
    <submittedName>
        <fullName evidence="9">3-dehydroquinate synthase</fullName>
    </submittedName>
</protein>
<dbReference type="CDD" id="cd08195">
    <property type="entry name" value="DHQS"/>
    <property type="match status" value="1"/>
</dbReference>
<name>A0A930B8U4_9FIRM</name>
<dbReference type="InterPro" id="IPR050071">
    <property type="entry name" value="Dehydroquinate_synthase"/>
</dbReference>
<dbReference type="NCBIfam" id="TIGR04425">
    <property type="entry name" value="P_lya_rel_AroB"/>
    <property type="match status" value="1"/>
</dbReference>
<evidence type="ECO:0000256" key="2">
    <source>
        <dbReference type="ARBA" id="ARBA00001941"/>
    </source>
</evidence>
<dbReference type="Pfam" id="PF24621">
    <property type="entry name" value="DHQS_C"/>
    <property type="match status" value="1"/>
</dbReference>
<sequence>MEIQSHFKKYQVEFVESLQEIFELASRKETYFVLDRTIYSLYKDALPVFPADRLFLLDALESKKTIETALAICERMTAMFSKRNTHLVSVGGGITQDITGFVATSLYRGIPWTFYPSTLLAACDSCIGGKSSLNYKGFKNLLGTFYPPDRIKIYLPFFETLSMKDYCSGLGEVIKFNVIAGKKGLETIERDMDAILKHDHKLLSHYIESSLLFKKRFIEEDEFDRGVRVLLNFAHTFGHAFEVSSGYEIPHGFAVAMGMITANHISVQRGFLTAGYADRIEKVCAKILKYIDIQNQWFNTDLIFSAIHKDKKQIGNDITAVLIRKDYTLGVFHDIKEDEIKKAIQHLLKQKG</sequence>
<keyword evidence="4" id="KW-0520">NAD</keyword>
<dbReference type="GO" id="GO:0009073">
    <property type="term" value="P:aromatic amino acid family biosynthetic process"/>
    <property type="evidence" value="ECO:0007669"/>
    <property type="project" value="InterPro"/>
</dbReference>
<dbReference type="PANTHER" id="PTHR43622">
    <property type="entry name" value="3-DEHYDROQUINATE SYNTHASE"/>
    <property type="match status" value="1"/>
</dbReference>
<dbReference type="Proteomes" id="UP000757890">
    <property type="component" value="Unassembled WGS sequence"/>
</dbReference>
<evidence type="ECO:0000259" key="8">
    <source>
        <dbReference type="Pfam" id="PF24621"/>
    </source>
</evidence>
<reference evidence="9" key="1">
    <citation type="submission" date="2020-04" db="EMBL/GenBank/DDBJ databases">
        <title>Deep metagenomics examines the oral microbiome during advanced dental caries in children, revealing novel taxa and co-occurrences with host molecules.</title>
        <authorList>
            <person name="Baker J.L."/>
            <person name="Morton J.T."/>
            <person name="Dinis M."/>
            <person name="Alvarez R."/>
            <person name="Tran N.C."/>
            <person name="Knight R."/>
            <person name="Edlund A."/>
        </authorList>
    </citation>
    <scope>NUCLEOTIDE SEQUENCE</scope>
    <source>
        <strain evidence="9">JCVI_32_bin.14</strain>
    </source>
</reference>
<dbReference type="Pfam" id="PF01761">
    <property type="entry name" value="DHQ_synthase"/>
    <property type="match status" value="1"/>
</dbReference>
<dbReference type="EMBL" id="JABZMK010000099">
    <property type="protein sequence ID" value="MBF1130106.1"/>
    <property type="molecule type" value="Genomic_DNA"/>
</dbReference>
<feature type="domain" description="3-dehydroquinate synthase C-terminal" evidence="8">
    <location>
        <begin position="169"/>
        <end position="312"/>
    </location>
</feature>
<comment type="cofactor">
    <cofactor evidence="2">
        <name>Co(2+)</name>
        <dbReference type="ChEBI" id="CHEBI:48828"/>
    </cofactor>
</comment>
<dbReference type="AlphaFoldDB" id="A0A930B8U4"/>
<organism evidence="9 10">
    <name type="scientific">Dialister invisus</name>
    <dbReference type="NCBI Taxonomy" id="218538"/>
    <lineage>
        <taxon>Bacteria</taxon>
        <taxon>Bacillati</taxon>
        <taxon>Bacillota</taxon>
        <taxon>Negativicutes</taxon>
        <taxon>Veillonellales</taxon>
        <taxon>Veillonellaceae</taxon>
        <taxon>Dialister</taxon>
    </lineage>
</organism>
<keyword evidence="3" id="KW-0479">Metal-binding</keyword>
<dbReference type="GO" id="GO:0003856">
    <property type="term" value="F:3-dehydroquinate synthase activity"/>
    <property type="evidence" value="ECO:0007669"/>
    <property type="project" value="TreeGrafter"/>
</dbReference>
<evidence type="ECO:0000256" key="6">
    <source>
        <dbReference type="ARBA" id="ARBA00023285"/>
    </source>
</evidence>
<evidence type="ECO:0000256" key="3">
    <source>
        <dbReference type="ARBA" id="ARBA00022723"/>
    </source>
</evidence>
<feature type="domain" description="3-dehydroquinate synthase N-terminal" evidence="7">
    <location>
        <begin position="57"/>
        <end position="165"/>
    </location>
</feature>
<dbReference type="PIRSF" id="PIRSF001455">
    <property type="entry name" value="DHQ_synth"/>
    <property type="match status" value="1"/>
</dbReference>
<evidence type="ECO:0000256" key="5">
    <source>
        <dbReference type="ARBA" id="ARBA00023239"/>
    </source>
</evidence>
<dbReference type="InterPro" id="IPR030957">
    <property type="entry name" value="Put_AroB"/>
</dbReference>
<dbReference type="InterPro" id="IPR030960">
    <property type="entry name" value="DHQS/DOIS_N"/>
</dbReference>
<proteinExistence type="predicted"/>
<evidence type="ECO:0000259" key="7">
    <source>
        <dbReference type="Pfam" id="PF01761"/>
    </source>
</evidence>
<evidence type="ECO:0000313" key="9">
    <source>
        <dbReference type="EMBL" id="MBF1130106.1"/>
    </source>
</evidence>
<comment type="cofactor">
    <cofactor evidence="1">
        <name>NAD(+)</name>
        <dbReference type="ChEBI" id="CHEBI:57540"/>
    </cofactor>
</comment>
<dbReference type="InterPro" id="IPR056179">
    <property type="entry name" value="DHQS_C"/>
</dbReference>
<accession>A0A930B8U4</accession>
<dbReference type="Gene3D" id="3.40.50.1970">
    <property type="match status" value="1"/>
</dbReference>